<dbReference type="Proteomes" id="UP000325755">
    <property type="component" value="Chromosome"/>
</dbReference>
<dbReference type="EMBL" id="CP044205">
    <property type="protein sequence ID" value="QFY42657.1"/>
    <property type="molecule type" value="Genomic_DNA"/>
</dbReference>
<protein>
    <submittedName>
        <fullName evidence="3">Zinc ribbon domain-containing protein</fullName>
    </submittedName>
</protein>
<gene>
    <name evidence="3" type="ORF">F6R98_08495</name>
</gene>
<dbReference type="SMART" id="SM00834">
    <property type="entry name" value="CxxC_CXXC_SSSS"/>
    <property type="match status" value="1"/>
</dbReference>
<proteinExistence type="predicted"/>
<reference evidence="3 4" key="1">
    <citation type="submission" date="2019-09" db="EMBL/GenBank/DDBJ databases">
        <title>Ecophysiology of the spiral-shaped methanotroph Methylospira mobilis as revealed by the complete genome sequence.</title>
        <authorList>
            <person name="Oshkin I.Y."/>
            <person name="Dedysh S.N."/>
            <person name="Miroshnikov K."/>
            <person name="Danilova O.V."/>
            <person name="Hakobyan A."/>
            <person name="Liesack W."/>
        </authorList>
    </citation>
    <scope>NUCLEOTIDE SEQUENCE [LARGE SCALE GENOMIC DNA]</scope>
    <source>
        <strain evidence="3 4">Shm1</strain>
    </source>
</reference>
<dbReference type="OrthoDB" id="9813321at2"/>
<dbReference type="KEGG" id="mmob:F6R98_08495"/>
<evidence type="ECO:0000259" key="2">
    <source>
        <dbReference type="SMART" id="SM00834"/>
    </source>
</evidence>
<dbReference type="RefSeq" id="WP_153248652.1">
    <property type="nucleotide sequence ID" value="NZ_CP044205.1"/>
</dbReference>
<feature type="domain" description="Putative regulatory protein FmdB zinc ribbon" evidence="2">
    <location>
        <begin position="1"/>
        <end position="42"/>
    </location>
</feature>
<sequence>MPIYEYRCTACGHELEVIQKVSDSPLEVCPACGAKTMTKLVSAAGFRLKGGGWYETDFKSGSDKKRNLAGEAKTDAPAKTESKPSSGTPAV</sequence>
<dbReference type="Pfam" id="PF09723">
    <property type="entry name" value="Zn_ribbon_8"/>
    <property type="match status" value="1"/>
</dbReference>
<dbReference type="InParanoid" id="A0A5Q0BKK9"/>
<organism evidence="3 4">
    <name type="scientific">Candidatus Methylospira mobilis</name>
    <dbReference type="NCBI Taxonomy" id="1808979"/>
    <lineage>
        <taxon>Bacteria</taxon>
        <taxon>Pseudomonadati</taxon>
        <taxon>Pseudomonadota</taxon>
        <taxon>Gammaproteobacteria</taxon>
        <taxon>Methylococcales</taxon>
        <taxon>Methylococcaceae</taxon>
        <taxon>Candidatus Methylospira</taxon>
    </lineage>
</organism>
<dbReference type="InterPro" id="IPR013429">
    <property type="entry name" value="Regulatory_FmdB_Zinc_ribbon"/>
</dbReference>
<dbReference type="NCBIfam" id="TIGR02605">
    <property type="entry name" value="CxxC_CxxC_SSSS"/>
    <property type="match status" value="1"/>
</dbReference>
<keyword evidence="4" id="KW-1185">Reference proteome</keyword>
<evidence type="ECO:0000256" key="1">
    <source>
        <dbReference type="SAM" id="MobiDB-lite"/>
    </source>
</evidence>
<feature type="compositionally biased region" description="Basic and acidic residues" evidence="1">
    <location>
        <begin position="61"/>
        <end position="82"/>
    </location>
</feature>
<accession>A0A5Q0BKK9</accession>
<dbReference type="PANTHER" id="PTHR34404:SF2">
    <property type="entry name" value="CONSERVED SERINE RICH PROTEIN"/>
    <property type="match status" value="1"/>
</dbReference>
<feature type="region of interest" description="Disordered" evidence="1">
    <location>
        <begin position="61"/>
        <end position="91"/>
    </location>
</feature>
<name>A0A5Q0BKK9_9GAMM</name>
<evidence type="ECO:0000313" key="4">
    <source>
        <dbReference type="Proteomes" id="UP000325755"/>
    </source>
</evidence>
<dbReference type="AlphaFoldDB" id="A0A5Q0BKK9"/>
<evidence type="ECO:0000313" key="3">
    <source>
        <dbReference type="EMBL" id="QFY42657.1"/>
    </source>
</evidence>
<dbReference type="PANTHER" id="PTHR34404">
    <property type="entry name" value="REGULATORY PROTEIN, FMDB FAMILY"/>
    <property type="match status" value="1"/>
</dbReference>